<evidence type="ECO:0000256" key="1">
    <source>
        <dbReference type="SAM" id="MobiDB-lite"/>
    </source>
</evidence>
<proteinExistence type="predicted"/>
<dbReference type="Proteomes" id="UP000828390">
    <property type="component" value="Unassembled WGS sequence"/>
</dbReference>
<reference evidence="2" key="1">
    <citation type="journal article" date="2019" name="bioRxiv">
        <title>The Genome of the Zebra Mussel, Dreissena polymorpha: A Resource for Invasive Species Research.</title>
        <authorList>
            <person name="McCartney M.A."/>
            <person name="Auch B."/>
            <person name="Kono T."/>
            <person name="Mallez S."/>
            <person name="Zhang Y."/>
            <person name="Obille A."/>
            <person name="Becker A."/>
            <person name="Abrahante J.E."/>
            <person name="Garbe J."/>
            <person name="Badalamenti J.P."/>
            <person name="Herman A."/>
            <person name="Mangelson H."/>
            <person name="Liachko I."/>
            <person name="Sullivan S."/>
            <person name="Sone E.D."/>
            <person name="Koren S."/>
            <person name="Silverstein K.A.T."/>
            <person name="Beckman K.B."/>
            <person name="Gohl D.M."/>
        </authorList>
    </citation>
    <scope>NUCLEOTIDE SEQUENCE</scope>
    <source>
        <strain evidence="2">Duluth1</strain>
        <tissue evidence="2">Whole animal</tissue>
    </source>
</reference>
<evidence type="ECO:0000313" key="3">
    <source>
        <dbReference type="Proteomes" id="UP000828390"/>
    </source>
</evidence>
<organism evidence="2 3">
    <name type="scientific">Dreissena polymorpha</name>
    <name type="common">Zebra mussel</name>
    <name type="synonym">Mytilus polymorpha</name>
    <dbReference type="NCBI Taxonomy" id="45954"/>
    <lineage>
        <taxon>Eukaryota</taxon>
        <taxon>Metazoa</taxon>
        <taxon>Spiralia</taxon>
        <taxon>Lophotrochozoa</taxon>
        <taxon>Mollusca</taxon>
        <taxon>Bivalvia</taxon>
        <taxon>Autobranchia</taxon>
        <taxon>Heteroconchia</taxon>
        <taxon>Euheterodonta</taxon>
        <taxon>Imparidentia</taxon>
        <taxon>Neoheterodontei</taxon>
        <taxon>Myida</taxon>
        <taxon>Dreissenoidea</taxon>
        <taxon>Dreissenidae</taxon>
        <taxon>Dreissena</taxon>
    </lineage>
</organism>
<dbReference type="AlphaFoldDB" id="A0A9D4GYD0"/>
<feature type="region of interest" description="Disordered" evidence="1">
    <location>
        <begin position="28"/>
        <end position="48"/>
    </location>
</feature>
<feature type="compositionally biased region" description="Acidic residues" evidence="1">
    <location>
        <begin position="31"/>
        <end position="44"/>
    </location>
</feature>
<gene>
    <name evidence="2" type="ORF">DPMN_127795</name>
</gene>
<name>A0A9D4GYD0_DREPO</name>
<reference evidence="2" key="2">
    <citation type="submission" date="2020-11" db="EMBL/GenBank/DDBJ databases">
        <authorList>
            <person name="McCartney M.A."/>
            <person name="Auch B."/>
            <person name="Kono T."/>
            <person name="Mallez S."/>
            <person name="Becker A."/>
            <person name="Gohl D.M."/>
            <person name="Silverstein K.A.T."/>
            <person name="Koren S."/>
            <person name="Bechman K.B."/>
            <person name="Herman A."/>
            <person name="Abrahante J.E."/>
            <person name="Garbe J."/>
        </authorList>
    </citation>
    <scope>NUCLEOTIDE SEQUENCE</scope>
    <source>
        <strain evidence="2">Duluth1</strain>
        <tissue evidence="2">Whole animal</tissue>
    </source>
</reference>
<sequence length="97" mass="11145">MMRSIQTMVCHQCYSARARSRLPFSSRSVFEEDEESDDVDETEDFAPGNDAEFSKIQKFCSEGCGCNRECAKALSAEKVFEHILNVREMEKMLKTFT</sequence>
<accession>A0A9D4GYD0</accession>
<protein>
    <submittedName>
        <fullName evidence="2">Uncharacterized protein</fullName>
    </submittedName>
</protein>
<comment type="caution">
    <text evidence="2">The sequence shown here is derived from an EMBL/GenBank/DDBJ whole genome shotgun (WGS) entry which is preliminary data.</text>
</comment>
<dbReference type="EMBL" id="JAIWYP010000005">
    <property type="protein sequence ID" value="KAH3825909.1"/>
    <property type="molecule type" value="Genomic_DNA"/>
</dbReference>
<evidence type="ECO:0000313" key="2">
    <source>
        <dbReference type="EMBL" id="KAH3825909.1"/>
    </source>
</evidence>
<keyword evidence="3" id="KW-1185">Reference proteome</keyword>